<dbReference type="Pfam" id="PF16407">
    <property type="entry name" value="PKD_2"/>
    <property type="match status" value="1"/>
</dbReference>
<protein>
    <submittedName>
        <fullName evidence="1">PKD-like family protein</fullName>
    </submittedName>
</protein>
<evidence type="ECO:0000313" key="2">
    <source>
        <dbReference type="Proteomes" id="UP000199045"/>
    </source>
</evidence>
<gene>
    <name evidence="1" type="ORF">SAMN04488121_111102</name>
</gene>
<proteinExistence type="predicted"/>
<evidence type="ECO:0000313" key="1">
    <source>
        <dbReference type="EMBL" id="SDH34666.1"/>
    </source>
</evidence>
<organism evidence="1 2">
    <name type="scientific">Chitinophaga filiformis</name>
    <name type="common">Myxococcus filiformis</name>
    <name type="synonym">Flexibacter filiformis</name>
    <dbReference type="NCBI Taxonomy" id="104663"/>
    <lineage>
        <taxon>Bacteria</taxon>
        <taxon>Pseudomonadati</taxon>
        <taxon>Bacteroidota</taxon>
        <taxon>Chitinophagia</taxon>
        <taxon>Chitinophagales</taxon>
        <taxon>Chitinophagaceae</taxon>
        <taxon>Chitinophaga</taxon>
    </lineage>
</organism>
<dbReference type="EMBL" id="FNBN01000011">
    <property type="protein sequence ID" value="SDH34666.1"/>
    <property type="molecule type" value="Genomic_DNA"/>
</dbReference>
<dbReference type="STRING" id="104663.SAMN04488121_111102"/>
<sequence>MKHIFIALLIIVITGCYRDKGDYDYKAINDITVKVEKDTFRVEQFDTLNIMPGLTGRDTTRLKFEWRIYPIFDPNNPLDPGRIEVISRGRAFNQTIALRPLNGYYNLDFVAIDTITEVSYFKHMYLQVTTVFQTGWLLLEQLATHADISFISDNYVAYKGVYSAGNPTRPLPLSSRQILSINTLSMLGTLNMVYFDGGGYTLDNTSLQVLADYTKLFYVAPEIVQPRNMIKPSFYSYGPYALCGGKVYGLNGMFASKLFGTAFTQPDSQGYEAASFAAGGSSFGAIFFDQAHHRFLYDGGGTSTSLKVFPQNTAMAYDLNNVPKKMLTMKAGLGLEFLPNNWYALFKNESDDSCFLYTLNANGDFGASPVAAAKQPILNSPDVQRSPDYLFSSTVKQMYYAADNRLYVYDMAANQSRVVYQFADGENITALKIMNGVITLATWNGQPSGGTVYYLTVAATGDISENTYTQKVSGFEKIVALTYKLG</sequence>
<dbReference type="AlphaFoldDB" id="A0A1G8BN73"/>
<dbReference type="PROSITE" id="PS51257">
    <property type="entry name" value="PROKAR_LIPOPROTEIN"/>
    <property type="match status" value="1"/>
</dbReference>
<dbReference type="InterPro" id="IPR032183">
    <property type="entry name" value="PKD-like"/>
</dbReference>
<dbReference type="Proteomes" id="UP000199045">
    <property type="component" value="Unassembled WGS sequence"/>
</dbReference>
<reference evidence="1 2" key="1">
    <citation type="submission" date="2016-10" db="EMBL/GenBank/DDBJ databases">
        <authorList>
            <person name="de Groot N.N."/>
        </authorList>
    </citation>
    <scope>NUCLEOTIDE SEQUENCE [LARGE SCALE GENOMIC DNA]</scope>
    <source>
        <strain evidence="1 2">DSM 527</strain>
    </source>
</reference>
<dbReference type="RefSeq" id="WP_089837797.1">
    <property type="nucleotide sequence ID" value="NZ_FNBN01000011.1"/>
</dbReference>
<dbReference type="OrthoDB" id="1095195at2"/>
<accession>A0A1G8BN73</accession>
<name>A0A1G8BN73_CHIFI</name>